<accession>A0A8S8X8S1</accession>
<dbReference type="GO" id="GO:0004175">
    <property type="term" value="F:endopeptidase activity"/>
    <property type="evidence" value="ECO:0007669"/>
    <property type="project" value="TreeGrafter"/>
</dbReference>
<dbReference type="GO" id="GO:0006508">
    <property type="term" value="P:proteolysis"/>
    <property type="evidence" value="ECO:0007669"/>
    <property type="project" value="InterPro"/>
</dbReference>
<proteinExistence type="predicted"/>
<dbReference type="InterPro" id="IPR006311">
    <property type="entry name" value="TAT_signal"/>
</dbReference>
<feature type="domain" description="Tail specific protease" evidence="1">
    <location>
        <begin position="286"/>
        <end position="494"/>
    </location>
</feature>
<gene>
    <name evidence="2" type="ORF">TMPK1_20900</name>
</gene>
<dbReference type="Pfam" id="PF03572">
    <property type="entry name" value="Peptidase_S41"/>
    <property type="match status" value="1"/>
</dbReference>
<comment type="caution">
    <text evidence="2">The sequence shown here is derived from an EMBL/GenBank/DDBJ whole genome shotgun (WGS) entry which is preliminary data.</text>
</comment>
<dbReference type="PANTHER" id="PTHR32060">
    <property type="entry name" value="TAIL-SPECIFIC PROTEASE"/>
    <property type="match status" value="1"/>
</dbReference>
<dbReference type="Proteomes" id="UP000681075">
    <property type="component" value="Unassembled WGS sequence"/>
</dbReference>
<dbReference type="GO" id="GO:0007165">
    <property type="term" value="P:signal transduction"/>
    <property type="evidence" value="ECO:0007669"/>
    <property type="project" value="TreeGrafter"/>
</dbReference>
<evidence type="ECO:0000313" key="2">
    <source>
        <dbReference type="EMBL" id="GIL39853.1"/>
    </source>
</evidence>
<protein>
    <recommendedName>
        <fullName evidence="1">Tail specific protease domain-containing protein</fullName>
    </recommendedName>
</protein>
<organism evidence="2 3">
    <name type="scientific">Roseiterribacter gracilis</name>
    <dbReference type="NCBI Taxonomy" id="2812848"/>
    <lineage>
        <taxon>Bacteria</taxon>
        <taxon>Pseudomonadati</taxon>
        <taxon>Pseudomonadota</taxon>
        <taxon>Alphaproteobacteria</taxon>
        <taxon>Rhodospirillales</taxon>
        <taxon>Roseiterribacteraceae</taxon>
        <taxon>Roseiterribacter</taxon>
    </lineage>
</organism>
<dbReference type="InterPro" id="IPR005151">
    <property type="entry name" value="Tail-specific_protease"/>
</dbReference>
<dbReference type="AlphaFoldDB" id="A0A8S8X8S1"/>
<reference evidence="2" key="1">
    <citation type="submission" date="2021-02" db="EMBL/GenBank/DDBJ databases">
        <title>Genome sequence of Rhodospirillales sp. strain TMPK1 isolated from soil.</title>
        <authorList>
            <person name="Nakai R."/>
            <person name="Kusada H."/>
            <person name="Tamaki H."/>
        </authorList>
    </citation>
    <scope>NUCLEOTIDE SEQUENCE</scope>
    <source>
        <strain evidence="2">TMPK1</strain>
    </source>
</reference>
<dbReference type="GO" id="GO:0030288">
    <property type="term" value="C:outer membrane-bounded periplasmic space"/>
    <property type="evidence" value="ECO:0007669"/>
    <property type="project" value="TreeGrafter"/>
</dbReference>
<dbReference type="InterPro" id="IPR029045">
    <property type="entry name" value="ClpP/crotonase-like_dom_sf"/>
</dbReference>
<keyword evidence="3" id="KW-1185">Reference proteome</keyword>
<dbReference type="PANTHER" id="PTHR32060:SF30">
    <property type="entry name" value="CARBOXY-TERMINAL PROCESSING PROTEASE CTPA"/>
    <property type="match status" value="1"/>
</dbReference>
<evidence type="ECO:0000313" key="3">
    <source>
        <dbReference type="Proteomes" id="UP000681075"/>
    </source>
</evidence>
<dbReference type="PROSITE" id="PS51318">
    <property type="entry name" value="TAT"/>
    <property type="match status" value="1"/>
</dbReference>
<dbReference type="EMBL" id="BOPV01000001">
    <property type="protein sequence ID" value="GIL39853.1"/>
    <property type="molecule type" value="Genomic_DNA"/>
</dbReference>
<dbReference type="SUPFAM" id="SSF52096">
    <property type="entry name" value="ClpP/crotonase"/>
    <property type="match status" value="1"/>
</dbReference>
<evidence type="ECO:0000259" key="1">
    <source>
        <dbReference type="Pfam" id="PF03572"/>
    </source>
</evidence>
<sequence>MKTRRQAPTPHAAALLLRKMACLSRSQEPPVPTRRSFLQGAAASFATIAPRAASAAPTIDVEAQQRDVAILQNAYEALHPGLYRYNTPDMMAARFAALRNSLSWPRTLPDVYLELARFTAAIRCGHTYPNPFNQSEAVQKTLFSNCDRLPLHFRWIGERMVVLRDLAEHGLERGSEIVALNGMHTSSLLQQLLPLARADGSNDGKRTRLLELRGVDRWEAFDLYMPLRFPDLLARETVDATVRTPAGSQRRVPLRWMTAEQRRAAAPLPARDAKTPWRMEMLRDGVALLTMPSWTVYGSDKSWAAELDADLDALAARNARALVIDLRGNEGGVDVGDRILARLIDAPLPSSYRRLVRYRRVPDELGPFLSTWDKSFRDWGSRAIGPDAAGWYTLRRDDDGDDIVKPAGARFRGRVVVLVDAANSSATFQFIERVRTHRLATLVGQRTGGNLRGINGGAFFFVRLPGSGLEVDLPLVGTFPPRAQPDAGITPDVAVKPTARDVATGTDTELEAALALLR</sequence>
<dbReference type="Gene3D" id="3.90.226.10">
    <property type="entry name" value="2-enoyl-CoA Hydratase, Chain A, domain 1"/>
    <property type="match status" value="1"/>
</dbReference>
<name>A0A8S8X8S1_9PROT</name>
<dbReference type="GO" id="GO:0008236">
    <property type="term" value="F:serine-type peptidase activity"/>
    <property type="evidence" value="ECO:0007669"/>
    <property type="project" value="InterPro"/>
</dbReference>